<organism evidence="2 4">
    <name type="scientific">Aerophobetes bacterium</name>
    <dbReference type="NCBI Taxonomy" id="2030807"/>
    <lineage>
        <taxon>Bacteria</taxon>
        <taxon>Candidatus Aerophobota</taxon>
    </lineage>
</organism>
<protein>
    <recommendedName>
        <fullName evidence="1">Integrase catalytic domain-containing protein</fullName>
    </recommendedName>
</protein>
<dbReference type="SUPFAM" id="SSF53098">
    <property type="entry name" value="Ribonuclease H-like"/>
    <property type="match status" value="1"/>
</dbReference>
<dbReference type="InterPro" id="IPR012337">
    <property type="entry name" value="RNaseH-like_sf"/>
</dbReference>
<evidence type="ECO:0000259" key="1">
    <source>
        <dbReference type="Pfam" id="PF13683"/>
    </source>
</evidence>
<dbReference type="Proteomes" id="UP000279422">
    <property type="component" value="Unassembled WGS sequence"/>
</dbReference>
<dbReference type="EMBL" id="QMQA01000272">
    <property type="protein sequence ID" value="RLE11227.1"/>
    <property type="molecule type" value="Genomic_DNA"/>
</dbReference>
<proteinExistence type="predicted"/>
<feature type="domain" description="Integrase catalytic" evidence="1">
    <location>
        <begin position="6"/>
        <end position="37"/>
    </location>
</feature>
<sequence length="61" mass="7312">MYINDYETVGEAKKGISSYMSFYNGERPHQSLNYKTPAEVYFSDKEQEDKRYLKEYKILSK</sequence>
<accession>A0A497E1E3</accession>
<gene>
    <name evidence="2" type="ORF">DRJ00_08855</name>
    <name evidence="3" type="ORF">DRJ04_08425</name>
</gene>
<evidence type="ECO:0000313" key="4">
    <source>
        <dbReference type="Proteomes" id="UP000279422"/>
    </source>
</evidence>
<reference evidence="4 5" key="1">
    <citation type="submission" date="2018-06" db="EMBL/GenBank/DDBJ databases">
        <title>Extensive metabolic versatility and redundancy in microbially diverse, dynamic hydrothermal sediments.</title>
        <authorList>
            <person name="Dombrowski N."/>
            <person name="Teske A."/>
            <person name="Baker B.J."/>
        </authorList>
    </citation>
    <scope>NUCLEOTIDE SEQUENCE [LARGE SCALE GENOMIC DNA]</scope>
    <source>
        <strain evidence="3">B3_G15</strain>
        <strain evidence="2">B47_G16</strain>
    </source>
</reference>
<dbReference type="AlphaFoldDB" id="A0A497E1E3"/>
<dbReference type="Proteomes" id="UP000280417">
    <property type="component" value="Unassembled WGS sequence"/>
</dbReference>
<evidence type="ECO:0000313" key="5">
    <source>
        <dbReference type="Proteomes" id="UP000280417"/>
    </source>
</evidence>
<dbReference type="InterPro" id="IPR001584">
    <property type="entry name" value="Integrase_cat-core"/>
</dbReference>
<dbReference type="GO" id="GO:0015074">
    <property type="term" value="P:DNA integration"/>
    <property type="evidence" value="ECO:0007669"/>
    <property type="project" value="InterPro"/>
</dbReference>
<evidence type="ECO:0000313" key="2">
    <source>
        <dbReference type="EMBL" id="RLE06992.1"/>
    </source>
</evidence>
<name>A0A497E1E3_UNCAE</name>
<dbReference type="EMBL" id="QMPZ01000206">
    <property type="protein sequence ID" value="RLE06992.1"/>
    <property type="molecule type" value="Genomic_DNA"/>
</dbReference>
<dbReference type="Pfam" id="PF13683">
    <property type="entry name" value="rve_3"/>
    <property type="match status" value="1"/>
</dbReference>
<comment type="caution">
    <text evidence="2">The sequence shown here is derived from an EMBL/GenBank/DDBJ whole genome shotgun (WGS) entry which is preliminary data.</text>
</comment>
<evidence type="ECO:0000313" key="3">
    <source>
        <dbReference type="EMBL" id="RLE11227.1"/>
    </source>
</evidence>